<comment type="caution">
    <text evidence="2">The sequence shown here is derived from an EMBL/GenBank/DDBJ whole genome shotgun (WGS) entry which is preliminary data.</text>
</comment>
<proteinExistence type="predicted"/>
<gene>
    <name evidence="2" type="ORF">CKY47_26260</name>
</gene>
<name>A0ABU0X5W7_9PSEU</name>
<sequence>MPLPTPGRTCQPRAVSRNTQRPTRRPLVVVHRPLGTPLTPVQQRVVHRCRALSQVTDPLDAELTVSTAVADARPDEEFWAGLIEHAVSHPSRRNHALLRVLAAALTGRPREWAAGAVLPASPPLTAGGAWICDRSLDAGYLALVCAYAFAEDEHAMVFLIDELAGGVIRKAFVTRDQPAARARLARQGELTPIGAEAAHWLLAKSYRRLDRDKCAPVDVDVLRTRLLVDRRIALAFG</sequence>
<organism evidence="2 3">
    <name type="scientific">Saccharothrix yanglingensis</name>
    <dbReference type="NCBI Taxonomy" id="659496"/>
    <lineage>
        <taxon>Bacteria</taxon>
        <taxon>Bacillati</taxon>
        <taxon>Actinomycetota</taxon>
        <taxon>Actinomycetes</taxon>
        <taxon>Pseudonocardiales</taxon>
        <taxon>Pseudonocardiaceae</taxon>
        <taxon>Saccharothrix</taxon>
    </lineage>
</organism>
<keyword evidence="3" id="KW-1185">Reference proteome</keyword>
<accession>A0ABU0X5W7</accession>
<evidence type="ECO:0000313" key="2">
    <source>
        <dbReference type="EMBL" id="MDQ2587427.1"/>
    </source>
</evidence>
<evidence type="ECO:0000313" key="3">
    <source>
        <dbReference type="Proteomes" id="UP001225605"/>
    </source>
</evidence>
<reference evidence="2 3" key="1">
    <citation type="submission" date="2017-06" db="EMBL/GenBank/DDBJ databases">
        <title>Cultured bacterium strain Saccharothrix yanglingensis Hhs.015.</title>
        <authorList>
            <person name="Xia Y."/>
        </authorList>
    </citation>
    <scope>NUCLEOTIDE SEQUENCE [LARGE SCALE GENOMIC DNA]</scope>
    <source>
        <strain evidence="2 3">Hhs.015</strain>
    </source>
</reference>
<evidence type="ECO:0000256" key="1">
    <source>
        <dbReference type="SAM" id="MobiDB-lite"/>
    </source>
</evidence>
<protein>
    <submittedName>
        <fullName evidence="2">Uncharacterized protein</fullName>
    </submittedName>
</protein>
<dbReference type="EMBL" id="NSDM01000012">
    <property type="protein sequence ID" value="MDQ2587427.1"/>
    <property type="molecule type" value="Genomic_DNA"/>
</dbReference>
<feature type="region of interest" description="Disordered" evidence="1">
    <location>
        <begin position="1"/>
        <end position="25"/>
    </location>
</feature>
<dbReference type="Proteomes" id="UP001225605">
    <property type="component" value="Unassembled WGS sequence"/>
</dbReference>